<dbReference type="Gene3D" id="3.30.565.10">
    <property type="entry name" value="Histidine kinase-like ATPase, C-terminal domain"/>
    <property type="match status" value="1"/>
</dbReference>
<sequence length="358" mass="37633">MSIKQVDVLVTGTLVALGFVQLVSAPPDHPQAAALLTLGMTMPLLVRRTWPLPVVVVSGAAATTYAFAIEPNPPFAGFLALVVMAYSVGRFSGAVATVAGLVCIAAAVVGTSVTQPTAPFEWIYPIVYFFGAFAVGRFVRARSGRLAVETDTRVRDAVVDERGRIARELHDVVAHGLGVMVLHAEAADELLGSDPEAARRSLRQVQRSGREAIGELTLLLGLLRETDPREGHEPQPMLAQLPDLVREFESSGREVALTVDGDMGGVPTGIQLTVYRVVQEALTNAAKHSLARRVEVAVAAGDRQVLATVADDGPVRSGAAGAGHGLVGMRERAALYGGSVDASRAGSGFRVRLAVPLP</sequence>
<feature type="transmembrane region" description="Helical" evidence="9">
    <location>
        <begin position="122"/>
        <end position="139"/>
    </location>
</feature>
<dbReference type="InterPro" id="IPR050482">
    <property type="entry name" value="Sensor_HK_TwoCompSys"/>
</dbReference>
<keyword evidence="4" id="KW-0808">Transferase</keyword>
<dbReference type="Pfam" id="PF02518">
    <property type="entry name" value="HATPase_c"/>
    <property type="match status" value="1"/>
</dbReference>
<keyword evidence="9" id="KW-1133">Transmembrane helix</keyword>
<evidence type="ECO:0000256" key="8">
    <source>
        <dbReference type="ARBA" id="ARBA00023012"/>
    </source>
</evidence>
<evidence type="ECO:0000256" key="4">
    <source>
        <dbReference type="ARBA" id="ARBA00022679"/>
    </source>
</evidence>
<dbReference type="SUPFAM" id="SSF55874">
    <property type="entry name" value="ATPase domain of HSP90 chaperone/DNA topoisomerase II/histidine kinase"/>
    <property type="match status" value="1"/>
</dbReference>
<evidence type="ECO:0000313" key="12">
    <source>
        <dbReference type="Proteomes" id="UP001327225"/>
    </source>
</evidence>
<dbReference type="Pfam" id="PF07730">
    <property type="entry name" value="HisKA_3"/>
    <property type="match status" value="1"/>
</dbReference>
<dbReference type="Gene3D" id="1.20.5.1930">
    <property type="match status" value="1"/>
</dbReference>
<evidence type="ECO:0000256" key="7">
    <source>
        <dbReference type="ARBA" id="ARBA00022840"/>
    </source>
</evidence>
<comment type="catalytic activity">
    <reaction evidence="1">
        <text>ATP + protein L-histidine = ADP + protein N-phospho-L-histidine.</text>
        <dbReference type="EC" id="2.7.13.3"/>
    </reaction>
</comment>
<dbReference type="CDD" id="cd16917">
    <property type="entry name" value="HATPase_UhpB-NarQ-NarX-like"/>
    <property type="match status" value="1"/>
</dbReference>
<keyword evidence="9" id="KW-0472">Membrane</keyword>
<evidence type="ECO:0000256" key="9">
    <source>
        <dbReference type="SAM" id="Phobius"/>
    </source>
</evidence>
<dbReference type="Proteomes" id="UP001327225">
    <property type="component" value="Chromosome"/>
</dbReference>
<feature type="transmembrane region" description="Helical" evidence="9">
    <location>
        <begin position="48"/>
        <end position="67"/>
    </location>
</feature>
<keyword evidence="12" id="KW-1185">Reference proteome</keyword>
<protein>
    <recommendedName>
        <fullName evidence="2">histidine kinase</fullName>
        <ecNumber evidence="2">2.7.13.3</ecNumber>
    </recommendedName>
</protein>
<dbReference type="PANTHER" id="PTHR24421:SF10">
    <property type="entry name" value="NITRATE_NITRITE SENSOR PROTEIN NARQ"/>
    <property type="match status" value="1"/>
</dbReference>
<keyword evidence="8" id="KW-0902">Two-component regulatory system</keyword>
<dbReference type="Pfam" id="PF23539">
    <property type="entry name" value="DUF7134"/>
    <property type="match status" value="1"/>
</dbReference>
<dbReference type="PANTHER" id="PTHR24421">
    <property type="entry name" value="NITRATE/NITRITE SENSOR PROTEIN NARX-RELATED"/>
    <property type="match status" value="1"/>
</dbReference>
<gene>
    <name evidence="11" type="ORF">SHK19_08435</name>
</gene>
<evidence type="ECO:0000256" key="6">
    <source>
        <dbReference type="ARBA" id="ARBA00022777"/>
    </source>
</evidence>
<dbReference type="InterPro" id="IPR011712">
    <property type="entry name" value="Sig_transdc_His_kin_sub3_dim/P"/>
</dbReference>
<evidence type="ECO:0000256" key="5">
    <source>
        <dbReference type="ARBA" id="ARBA00022741"/>
    </source>
</evidence>
<dbReference type="SMART" id="SM00387">
    <property type="entry name" value="HATPase_c"/>
    <property type="match status" value="1"/>
</dbReference>
<evidence type="ECO:0000256" key="2">
    <source>
        <dbReference type="ARBA" id="ARBA00012438"/>
    </source>
</evidence>
<feature type="domain" description="Histidine kinase/HSP90-like ATPase" evidence="10">
    <location>
        <begin position="269"/>
        <end position="357"/>
    </location>
</feature>
<organism evidence="11 12">
    <name type="scientific">Nocardioides bizhenqiangii</name>
    <dbReference type="NCBI Taxonomy" id="3095076"/>
    <lineage>
        <taxon>Bacteria</taxon>
        <taxon>Bacillati</taxon>
        <taxon>Actinomycetota</taxon>
        <taxon>Actinomycetes</taxon>
        <taxon>Propionibacteriales</taxon>
        <taxon>Nocardioidaceae</taxon>
        <taxon>Nocardioides</taxon>
    </lineage>
</organism>
<accession>A0ABZ0ZVI4</accession>
<dbReference type="InterPro" id="IPR036890">
    <property type="entry name" value="HATPase_C_sf"/>
</dbReference>
<dbReference type="RefSeq" id="WP_322938377.1">
    <property type="nucleotide sequence ID" value="NZ_CP141059.1"/>
</dbReference>
<dbReference type="InterPro" id="IPR003594">
    <property type="entry name" value="HATPase_dom"/>
</dbReference>
<reference evidence="12" key="1">
    <citation type="submission" date="2023-12" db="EMBL/GenBank/DDBJ databases">
        <title>Novel species in genus Nocardioides.</title>
        <authorList>
            <person name="Zhou H."/>
        </authorList>
    </citation>
    <scope>NUCLEOTIDE SEQUENCE [LARGE SCALE GENOMIC DNA]</scope>
    <source>
        <strain evidence="12">HM61</strain>
    </source>
</reference>
<evidence type="ECO:0000256" key="1">
    <source>
        <dbReference type="ARBA" id="ARBA00000085"/>
    </source>
</evidence>
<keyword evidence="6 11" id="KW-0418">Kinase</keyword>
<proteinExistence type="predicted"/>
<keyword evidence="3" id="KW-0597">Phosphoprotein</keyword>
<evidence type="ECO:0000256" key="3">
    <source>
        <dbReference type="ARBA" id="ARBA00022553"/>
    </source>
</evidence>
<keyword evidence="7" id="KW-0067">ATP-binding</keyword>
<dbReference type="EC" id="2.7.13.3" evidence="2"/>
<keyword evidence="5" id="KW-0547">Nucleotide-binding</keyword>
<dbReference type="GO" id="GO:0016301">
    <property type="term" value="F:kinase activity"/>
    <property type="evidence" value="ECO:0007669"/>
    <property type="project" value="UniProtKB-KW"/>
</dbReference>
<keyword evidence="9" id="KW-0812">Transmembrane</keyword>
<evidence type="ECO:0000259" key="10">
    <source>
        <dbReference type="SMART" id="SM00387"/>
    </source>
</evidence>
<dbReference type="EMBL" id="CP141059">
    <property type="protein sequence ID" value="WQQ28248.1"/>
    <property type="molecule type" value="Genomic_DNA"/>
</dbReference>
<evidence type="ECO:0000313" key="11">
    <source>
        <dbReference type="EMBL" id="WQQ28248.1"/>
    </source>
</evidence>
<feature type="transmembrane region" description="Helical" evidence="9">
    <location>
        <begin position="79"/>
        <end position="110"/>
    </location>
</feature>
<dbReference type="InterPro" id="IPR055558">
    <property type="entry name" value="DUF7134"/>
</dbReference>
<name>A0ABZ0ZVI4_9ACTN</name>